<feature type="compositionally biased region" description="Basic and acidic residues" evidence="1">
    <location>
        <begin position="38"/>
        <end position="50"/>
    </location>
</feature>
<evidence type="ECO:0000313" key="2">
    <source>
        <dbReference type="EMBL" id="EER44608.1"/>
    </source>
</evidence>
<dbReference type="VEuPathDB" id="FungiDB:HCDG_00187"/>
<dbReference type="OrthoDB" id="5330253at2759"/>
<accession>C6H4A6</accession>
<gene>
    <name evidence="2" type="ORF">HCDG_00187</name>
</gene>
<organism evidence="2 3">
    <name type="scientific">Ajellomyces capsulatus (strain H143)</name>
    <name type="common">Darling's disease fungus</name>
    <name type="synonym">Histoplasma capsulatum</name>
    <dbReference type="NCBI Taxonomy" id="544712"/>
    <lineage>
        <taxon>Eukaryota</taxon>
        <taxon>Fungi</taxon>
        <taxon>Dikarya</taxon>
        <taxon>Ascomycota</taxon>
        <taxon>Pezizomycotina</taxon>
        <taxon>Eurotiomycetes</taxon>
        <taxon>Eurotiomycetidae</taxon>
        <taxon>Onygenales</taxon>
        <taxon>Ajellomycetaceae</taxon>
        <taxon>Histoplasma</taxon>
    </lineage>
</organism>
<protein>
    <submittedName>
        <fullName evidence="2">Uncharacterized protein</fullName>
    </submittedName>
</protein>
<dbReference type="AlphaFoldDB" id="C6H4A6"/>
<dbReference type="EMBL" id="GG692419">
    <property type="protein sequence ID" value="EER44608.1"/>
    <property type="molecule type" value="Genomic_DNA"/>
</dbReference>
<reference evidence="3" key="1">
    <citation type="submission" date="2009-05" db="EMBL/GenBank/DDBJ databases">
        <title>The genome sequence of Ajellomyces capsulatus strain H143.</title>
        <authorList>
            <person name="Champion M."/>
            <person name="Cuomo C.A."/>
            <person name="Ma L.-J."/>
            <person name="Henn M.R."/>
            <person name="Sil A."/>
            <person name="Goldman B."/>
            <person name="Young S.K."/>
            <person name="Kodira C.D."/>
            <person name="Zeng Q."/>
            <person name="Koehrsen M."/>
            <person name="Alvarado L."/>
            <person name="Berlin A.M."/>
            <person name="Borenstein D."/>
            <person name="Chen Z."/>
            <person name="Engels R."/>
            <person name="Freedman E."/>
            <person name="Gellesch M."/>
            <person name="Goldberg J."/>
            <person name="Griggs A."/>
            <person name="Gujja S."/>
            <person name="Heiman D.I."/>
            <person name="Hepburn T.A."/>
            <person name="Howarth C."/>
            <person name="Jen D."/>
            <person name="Larson L."/>
            <person name="Lewis B."/>
            <person name="Mehta T."/>
            <person name="Park D."/>
            <person name="Pearson M."/>
            <person name="Roberts A."/>
            <person name="Saif S."/>
            <person name="Shea T.D."/>
            <person name="Shenoy N."/>
            <person name="Sisk P."/>
            <person name="Stolte C."/>
            <person name="Sykes S."/>
            <person name="Walk T."/>
            <person name="White J."/>
            <person name="Yandava C."/>
            <person name="Klein B."/>
            <person name="McEwen J.G."/>
            <person name="Puccia R."/>
            <person name="Goldman G.H."/>
            <person name="Felipe M.S."/>
            <person name="Nino-Vega G."/>
            <person name="San-Blas G."/>
            <person name="Taylor J.W."/>
            <person name="Mendoza L."/>
            <person name="Galagan J.E."/>
            <person name="Nusbaum C."/>
            <person name="Birren B.W."/>
        </authorList>
    </citation>
    <scope>NUCLEOTIDE SEQUENCE [LARGE SCALE GENOMIC DNA]</scope>
    <source>
        <strain evidence="3">H143</strain>
    </source>
</reference>
<proteinExistence type="predicted"/>
<dbReference type="Proteomes" id="UP000002624">
    <property type="component" value="Unassembled WGS sequence"/>
</dbReference>
<feature type="region of interest" description="Disordered" evidence="1">
    <location>
        <begin position="1"/>
        <end position="56"/>
    </location>
</feature>
<name>C6H4A6_AJECH</name>
<evidence type="ECO:0000256" key="1">
    <source>
        <dbReference type="SAM" id="MobiDB-lite"/>
    </source>
</evidence>
<sequence length="84" mass="9370">MAVQSHDSPKRSRVLSLTSSSGKSEKSRKSSGSQHKIKLTETHEEKEAYRPRTYADPTRAIQELQPGGFFFLSTTLPSHALPSR</sequence>
<dbReference type="HOGENOM" id="CLU_2526934_0_0_1"/>
<evidence type="ECO:0000313" key="3">
    <source>
        <dbReference type="Proteomes" id="UP000002624"/>
    </source>
</evidence>